<dbReference type="FunFam" id="3.40.50.10490:FF:000055">
    <property type="entry name" value="Mitochondrial ribosomal protein"/>
    <property type="match status" value="1"/>
</dbReference>
<dbReference type="PRINTS" id="PR00395">
    <property type="entry name" value="RIBOSOMALS2"/>
</dbReference>
<evidence type="ECO:0000256" key="4">
    <source>
        <dbReference type="ARBA" id="ARBA00023274"/>
    </source>
</evidence>
<dbReference type="GO" id="GO:0006412">
    <property type="term" value="P:translation"/>
    <property type="evidence" value="ECO:0007669"/>
    <property type="project" value="InterPro"/>
</dbReference>
<dbReference type="CDD" id="cd01425">
    <property type="entry name" value="RPS2"/>
    <property type="match status" value="1"/>
</dbReference>
<evidence type="ECO:0000313" key="6">
    <source>
        <dbReference type="EMBL" id="KAG7192174.1"/>
    </source>
</evidence>
<proteinExistence type="inferred from homology"/>
<sequence>MSGSNPLRRVGVNLSIRYASTVASTSSESMDGSLAQGLSQKELREKAIAEALAREEEAAAKIKAIREMKAQSRININTLNKTPVHLVNSRLAKLQKDLDSIPNQDKVKQLDEELESFMLEHMKLPPAATHNRPWAKVGSDPTVSGIYSETKDDTSVQKIRSTSTGIYTNEFPNLKPTPDYRPYSDQELYLRQLAHTRQSGNLGSKVSNVYKAKYDVLKPKDIGETSIATLLAAGCHFGHSRAMWRPSTQPFIYGEYDGIHLIDLNHTMVNLKTASLVIKGVARKGGIILYVGTSKNLEQERALEEAAKRSKGFYISKRWIPGTITNFTEVTKQIGGEYKVELDMGDVSTNRSFSASQDRELIKPDLVVLVNPVDNRNCINECIKLRIPTIGLCDTNMEPSLLTYPIPCNDDSSRATSLMLGILSKAAQTGMEERITAFKSYTKAKSSALGASSA</sequence>
<dbReference type="GeneID" id="66115262"/>
<keyword evidence="7" id="KW-1185">Reference proteome</keyword>
<dbReference type="InterPro" id="IPR001865">
    <property type="entry name" value="Ribosomal_uS2"/>
</dbReference>
<dbReference type="GO" id="GO:0005763">
    <property type="term" value="C:mitochondrial small ribosomal subunit"/>
    <property type="evidence" value="ECO:0007669"/>
    <property type="project" value="TreeGrafter"/>
</dbReference>
<dbReference type="OrthoDB" id="2320368at2759"/>
<dbReference type="SUPFAM" id="SSF52313">
    <property type="entry name" value="Ribosomal protein S2"/>
    <property type="match status" value="1"/>
</dbReference>
<dbReference type="Pfam" id="PF00318">
    <property type="entry name" value="Ribosomal_S2"/>
    <property type="match status" value="1"/>
</dbReference>
<name>A0A9P7V6A3_9ASCO</name>
<reference evidence="6" key="1">
    <citation type="submission" date="2021-03" db="EMBL/GenBank/DDBJ databases">
        <authorList>
            <person name="Palmer J.M."/>
        </authorList>
    </citation>
    <scope>NUCLEOTIDE SEQUENCE</scope>
    <source>
        <strain evidence="6">ARV_011</strain>
    </source>
</reference>
<comment type="similarity">
    <text evidence="1 5">Belongs to the universal ribosomal protein uS2 family.</text>
</comment>
<comment type="caution">
    <text evidence="6">The sequence shown here is derived from an EMBL/GenBank/DDBJ whole genome shotgun (WGS) entry which is preliminary data.</text>
</comment>
<evidence type="ECO:0000256" key="1">
    <source>
        <dbReference type="ARBA" id="ARBA00006242"/>
    </source>
</evidence>
<dbReference type="AlphaFoldDB" id="A0A9P7V6A3"/>
<dbReference type="RefSeq" id="XP_043047724.1">
    <property type="nucleotide sequence ID" value="XM_043192669.1"/>
</dbReference>
<accession>A0A9P7V6A3</accession>
<dbReference type="PANTHER" id="PTHR12534">
    <property type="entry name" value="30S RIBOSOMAL PROTEIN S2 PROKARYOTIC AND ORGANELLAR"/>
    <property type="match status" value="1"/>
</dbReference>
<dbReference type="PROSITE" id="PS00963">
    <property type="entry name" value="RIBOSOMAL_S2_2"/>
    <property type="match status" value="1"/>
</dbReference>
<dbReference type="NCBIfam" id="TIGR01011">
    <property type="entry name" value="rpsB_bact"/>
    <property type="match status" value="1"/>
</dbReference>
<dbReference type="InterPro" id="IPR023591">
    <property type="entry name" value="Ribosomal_uS2_flav_dom_sf"/>
</dbReference>
<protein>
    <submittedName>
        <fullName evidence="6">37S ribosomal protein, mitochondrial</fullName>
    </submittedName>
</protein>
<evidence type="ECO:0000256" key="3">
    <source>
        <dbReference type="ARBA" id="ARBA00022990"/>
    </source>
</evidence>
<dbReference type="EMBL" id="JAHMUF010000019">
    <property type="protein sequence ID" value="KAG7192174.1"/>
    <property type="molecule type" value="Genomic_DNA"/>
</dbReference>
<evidence type="ECO:0000256" key="5">
    <source>
        <dbReference type="RuleBase" id="RU003631"/>
    </source>
</evidence>
<dbReference type="PANTHER" id="PTHR12534:SF0">
    <property type="entry name" value="SMALL RIBOSOMAL SUBUNIT PROTEIN US2M"/>
    <property type="match status" value="1"/>
</dbReference>
<evidence type="ECO:0000313" key="7">
    <source>
        <dbReference type="Proteomes" id="UP000790833"/>
    </source>
</evidence>
<dbReference type="InterPro" id="IPR005706">
    <property type="entry name" value="Ribosomal_uS2_bac/mit/plastid"/>
</dbReference>
<keyword evidence="2 5" id="KW-0689">Ribosomal protein</keyword>
<keyword evidence="4 5" id="KW-0687">Ribonucleoprotein</keyword>
<organism evidence="6 7">
    <name type="scientific">Scheffersomyces spartinae</name>
    <dbReference type="NCBI Taxonomy" id="45513"/>
    <lineage>
        <taxon>Eukaryota</taxon>
        <taxon>Fungi</taxon>
        <taxon>Dikarya</taxon>
        <taxon>Ascomycota</taxon>
        <taxon>Saccharomycotina</taxon>
        <taxon>Pichiomycetes</taxon>
        <taxon>Debaryomycetaceae</taxon>
        <taxon>Scheffersomyces</taxon>
    </lineage>
</organism>
<gene>
    <name evidence="6" type="primary">MRP4</name>
    <name evidence="6" type="ORF">KQ657_001888</name>
</gene>
<dbReference type="InterPro" id="IPR018130">
    <property type="entry name" value="Ribosomal_uS2_CS"/>
</dbReference>
<dbReference type="GO" id="GO:0003735">
    <property type="term" value="F:structural constituent of ribosome"/>
    <property type="evidence" value="ECO:0007669"/>
    <property type="project" value="InterPro"/>
</dbReference>
<dbReference type="Gene3D" id="3.40.50.10490">
    <property type="entry name" value="Glucose-6-phosphate isomerase like protein, domain 1"/>
    <property type="match status" value="1"/>
</dbReference>
<dbReference type="Proteomes" id="UP000790833">
    <property type="component" value="Unassembled WGS sequence"/>
</dbReference>
<evidence type="ECO:0000256" key="2">
    <source>
        <dbReference type="ARBA" id="ARBA00022980"/>
    </source>
</evidence>
<dbReference type="HAMAP" id="MF_00291_B">
    <property type="entry name" value="Ribosomal_uS2_B"/>
    <property type="match status" value="1"/>
</dbReference>
<keyword evidence="3" id="KW-0007">Acetylation</keyword>